<dbReference type="InterPro" id="IPR011833">
    <property type="entry name" value="Glycg_phsphrylas"/>
</dbReference>
<proteinExistence type="inferred from homology"/>
<keyword evidence="6 12" id="KW-0328">Glycosyltransferase</keyword>
<evidence type="ECO:0000313" key="14">
    <source>
        <dbReference type="Proteomes" id="UP000503820"/>
    </source>
</evidence>
<dbReference type="PANTHER" id="PTHR11468:SF3">
    <property type="entry name" value="GLYCOGEN PHOSPHORYLASE, LIVER FORM"/>
    <property type="match status" value="1"/>
</dbReference>
<keyword evidence="8 11" id="KW-0663">Pyridoxal phosphate</keyword>
<dbReference type="FunFam" id="3.40.50.2000:FF:000153">
    <property type="entry name" value="Alpha-1,4 glucan phosphorylase"/>
    <property type="match status" value="1"/>
</dbReference>
<protein>
    <recommendedName>
        <fullName evidence="12">Alpha-1,4 glucan phosphorylase</fullName>
        <ecNumber evidence="12">2.4.1.1</ecNumber>
    </recommendedName>
</protein>
<comment type="similarity">
    <text evidence="3 12">Belongs to the glycogen phosphorylase family.</text>
</comment>
<evidence type="ECO:0000256" key="2">
    <source>
        <dbReference type="ARBA" id="ARBA00001933"/>
    </source>
</evidence>
<dbReference type="Proteomes" id="UP000503820">
    <property type="component" value="Unassembled WGS sequence"/>
</dbReference>
<dbReference type="AlphaFoldDB" id="A0A7J0BQY3"/>
<dbReference type="InterPro" id="IPR000811">
    <property type="entry name" value="Glyco_trans_35"/>
</dbReference>
<evidence type="ECO:0000256" key="3">
    <source>
        <dbReference type="ARBA" id="ARBA00006047"/>
    </source>
</evidence>
<keyword evidence="7 12" id="KW-0808">Transferase</keyword>
<evidence type="ECO:0000256" key="10">
    <source>
        <dbReference type="ARBA" id="ARBA00025174"/>
    </source>
</evidence>
<dbReference type="EC" id="2.4.1.1" evidence="12"/>
<comment type="caution">
    <text evidence="13">The sequence shown here is derived from an EMBL/GenBank/DDBJ whole genome shotgun (WGS) entry which is preliminary data.</text>
</comment>
<dbReference type="NCBIfam" id="TIGR02093">
    <property type="entry name" value="P_ylase"/>
    <property type="match status" value="1"/>
</dbReference>
<evidence type="ECO:0000256" key="8">
    <source>
        <dbReference type="ARBA" id="ARBA00022898"/>
    </source>
</evidence>
<dbReference type="GO" id="GO:0005980">
    <property type="term" value="P:glycogen catabolic process"/>
    <property type="evidence" value="ECO:0007669"/>
    <property type="project" value="TreeGrafter"/>
</dbReference>
<comment type="function">
    <text evidence="12">Allosteric enzyme that catalyzes the rate-limiting step in glycogen catabolism, the phosphorolytic cleavage of glycogen to produce glucose-1-phosphate, and plays a central role in maintaining cellular and organismal glucose homeostasis.</text>
</comment>
<evidence type="ECO:0000256" key="6">
    <source>
        <dbReference type="ARBA" id="ARBA00022676"/>
    </source>
</evidence>
<evidence type="ECO:0000256" key="7">
    <source>
        <dbReference type="ARBA" id="ARBA00022679"/>
    </source>
</evidence>
<comment type="cofactor">
    <cofactor evidence="2 12">
        <name>pyridoxal 5'-phosphate</name>
        <dbReference type="ChEBI" id="CHEBI:597326"/>
    </cofactor>
</comment>
<evidence type="ECO:0000256" key="11">
    <source>
        <dbReference type="PIRSR" id="PIRSR000460-1"/>
    </source>
</evidence>
<sequence length="827" mass="95417">MDSTTPEALAGMRETASPATLPADTLKADILWHVLYSLGRDNERPDRQTVFRALALALRDRLVEKWIASQRAIYAKSSKRVYYLSLEFLPGPFLRQNLIALGLEKEARDALTELGFTLDDVAGEEWEPGLGNGGLGRLASCYLDSMAALRLPAYGYGIRYAFGIFHQLIRDGQQVERADNWLRGGQHWEFERTHYMHPVRFYGSVREWVDEQGRLRHTLEGGSTVMAMACDMFIPGYRNDYVLNMRLWAAKSSREFEFSFFNTGDYIGAVEKKIRDENISMVLYPNDEAPEGKELRLKQQFFLVSATMQDIVRRFRKKGVAWDQFPRKNVIHLNETHPAVAIPELMRLLVDEELLPWEEAWYICVRTFAYTNHTVLPEALEVWPEELFRKVLPRHLQIIYEINRRFLHDVRRQFPHDPGLLARVSLIHEGEQRFVRMSHLAIVGSFSVNGVSAHHSNIIKESIFNEFYKIFPERFNNKTNGITPRRWLRQCNPTLAWLITEHIGTEWLTDLEQLKKLEPYAESAGFQKAWMEVRLRNKQKLAEYIHAKNGITILPESLYDVHVKRFHEYKRQLLNILHVITLYNRIRRDPDAGIVPRTFIFGGKAAPGYYMAKHIIQLINAVGYTINTDPRVGDMLKVVFLQNYCVTLAERIMPATDLSEQISTAGMEASGTGNMKFALNGAITIGTHDGANIEMLEHVGDENLFLFGLLSHEVEDLRRQGYNPRTFYETDSELREVLDMISGGYFSPGDPHMFRDIVESLLNHGDRYMVLADFRSYAYRQQDAARAYLDQPGWARRSMLNTARMGFFSSDRSMGEYARDIWGVEGV</sequence>
<name>A0A7J0BQY3_9BACT</name>
<gene>
    <name evidence="13" type="primary">glgP</name>
    <name evidence="13" type="ORF">DSM19430T_07640</name>
</gene>
<feature type="modified residue" description="N6-(pyridoxal phosphate)lysine" evidence="11">
    <location>
        <position position="676"/>
    </location>
</feature>
<dbReference type="RefSeq" id="WP_308483142.1">
    <property type="nucleotide sequence ID" value="NZ_BLVP01000002.1"/>
</dbReference>
<evidence type="ECO:0000256" key="9">
    <source>
        <dbReference type="ARBA" id="ARBA00023277"/>
    </source>
</evidence>
<dbReference type="GO" id="GO:0005737">
    <property type="term" value="C:cytoplasm"/>
    <property type="evidence" value="ECO:0007669"/>
    <property type="project" value="TreeGrafter"/>
</dbReference>
<dbReference type="PIRSF" id="PIRSF000460">
    <property type="entry name" value="Pprylas_GlgP"/>
    <property type="match status" value="1"/>
</dbReference>
<dbReference type="Gene3D" id="3.40.50.2000">
    <property type="entry name" value="Glycogen Phosphorylase B"/>
    <property type="match status" value="2"/>
</dbReference>
<comment type="function">
    <text evidence="10">Phosphorylase is an important allosteric enzyme in carbohydrate metabolism. Enzymes from different sources differ in their regulatory mechanisms and in their natural substrates. However, all known phosphorylases share catalytic and structural properties.</text>
</comment>
<reference evidence="13 14" key="1">
    <citation type="submission" date="2020-05" db="EMBL/GenBank/DDBJ databases">
        <title>Draft genome sequence of Desulfovibrio psychrotolerans JS1T.</title>
        <authorList>
            <person name="Ueno A."/>
            <person name="Tamazawa S."/>
            <person name="Tamamura S."/>
            <person name="Murakami T."/>
            <person name="Kiyama T."/>
            <person name="Inomata H."/>
            <person name="Amano Y."/>
            <person name="Miyakawa K."/>
            <person name="Tamaki H."/>
            <person name="Naganuma T."/>
            <person name="Kaneko K."/>
        </authorList>
    </citation>
    <scope>NUCLEOTIDE SEQUENCE [LARGE SCALE GENOMIC DNA]</scope>
    <source>
        <strain evidence="13 14">JS1</strain>
    </source>
</reference>
<evidence type="ECO:0000256" key="12">
    <source>
        <dbReference type="RuleBase" id="RU000587"/>
    </source>
</evidence>
<dbReference type="PANTHER" id="PTHR11468">
    <property type="entry name" value="GLYCOGEN PHOSPHORYLASE"/>
    <property type="match status" value="1"/>
</dbReference>
<dbReference type="CDD" id="cd04300">
    <property type="entry name" value="GT35_Glycogen_Phosphorylase"/>
    <property type="match status" value="1"/>
</dbReference>
<keyword evidence="5" id="KW-0321">Glycogen metabolism</keyword>
<organism evidence="13 14">
    <name type="scientific">Desulfovibrio psychrotolerans</name>
    <dbReference type="NCBI Taxonomy" id="415242"/>
    <lineage>
        <taxon>Bacteria</taxon>
        <taxon>Pseudomonadati</taxon>
        <taxon>Thermodesulfobacteriota</taxon>
        <taxon>Desulfovibrionia</taxon>
        <taxon>Desulfovibrionales</taxon>
        <taxon>Desulfovibrionaceae</taxon>
        <taxon>Desulfovibrio</taxon>
    </lineage>
</organism>
<keyword evidence="14" id="KW-1185">Reference proteome</keyword>
<dbReference type="InterPro" id="IPR035090">
    <property type="entry name" value="Pyridoxal_P_attach_site"/>
</dbReference>
<accession>A0A7J0BQY3</accession>
<dbReference type="GO" id="GO:0030170">
    <property type="term" value="F:pyridoxal phosphate binding"/>
    <property type="evidence" value="ECO:0007669"/>
    <property type="project" value="InterPro"/>
</dbReference>
<dbReference type="GO" id="GO:0008184">
    <property type="term" value="F:glycogen phosphorylase activity"/>
    <property type="evidence" value="ECO:0007669"/>
    <property type="project" value="InterPro"/>
</dbReference>
<comment type="catalytic activity">
    <reaction evidence="1 12">
        <text>[(1-&gt;4)-alpha-D-glucosyl](n) + phosphate = [(1-&gt;4)-alpha-D-glucosyl](n-1) + alpha-D-glucose 1-phosphate</text>
        <dbReference type="Rhea" id="RHEA:41732"/>
        <dbReference type="Rhea" id="RHEA-COMP:9584"/>
        <dbReference type="Rhea" id="RHEA-COMP:9586"/>
        <dbReference type="ChEBI" id="CHEBI:15444"/>
        <dbReference type="ChEBI" id="CHEBI:43474"/>
        <dbReference type="ChEBI" id="CHEBI:58601"/>
        <dbReference type="EC" id="2.4.1.1"/>
    </reaction>
</comment>
<dbReference type="EMBL" id="BLVP01000002">
    <property type="protein sequence ID" value="GFM36080.1"/>
    <property type="molecule type" value="Genomic_DNA"/>
</dbReference>
<evidence type="ECO:0000256" key="4">
    <source>
        <dbReference type="ARBA" id="ARBA00022553"/>
    </source>
</evidence>
<evidence type="ECO:0000256" key="5">
    <source>
        <dbReference type="ARBA" id="ARBA00022600"/>
    </source>
</evidence>
<dbReference type="Pfam" id="PF00343">
    <property type="entry name" value="Phosphorylase"/>
    <property type="match status" value="1"/>
</dbReference>
<evidence type="ECO:0000256" key="1">
    <source>
        <dbReference type="ARBA" id="ARBA00001275"/>
    </source>
</evidence>
<keyword evidence="9 12" id="KW-0119">Carbohydrate metabolism</keyword>
<keyword evidence="4" id="KW-0597">Phosphoprotein</keyword>
<dbReference type="SUPFAM" id="SSF53756">
    <property type="entry name" value="UDP-Glycosyltransferase/glycogen phosphorylase"/>
    <property type="match status" value="1"/>
</dbReference>
<dbReference type="FunFam" id="3.40.50.2000:FF:000005">
    <property type="entry name" value="Alpha-1,4 glucan phosphorylase"/>
    <property type="match status" value="1"/>
</dbReference>
<evidence type="ECO:0000313" key="13">
    <source>
        <dbReference type="EMBL" id="GFM36080.1"/>
    </source>
</evidence>
<dbReference type="PROSITE" id="PS00102">
    <property type="entry name" value="PHOSPHORYLASE"/>
    <property type="match status" value="1"/>
</dbReference>